<evidence type="ECO:0000313" key="11">
    <source>
        <dbReference type="EMBL" id="GAF07052.1"/>
    </source>
</evidence>
<dbReference type="PROSITE" id="PS00138">
    <property type="entry name" value="SUBTILASE_SER"/>
    <property type="match status" value="1"/>
</dbReference>
<protein>
    <submittedName>
        <fullName evidence="11">Protease</fullName>
    </submittedName>
</protein>
<evidence type="ECO:0000256" key="2">
    <source>
        <dbReference type="ARBA" id="ARBA00011073"/>
    </source>
</evidence>
<evidence type="ECO:0000256" key="1">
    <source>
        <dbReference type="ARBA" id="ARBA00004613"/>
    </source>
</evidence>
<dbReference type="PROSITE" id="PS00137">
    <property type="entry name" value="SUBTILASE_HIS"/>
    <property type="match status" value="1"/>
</dbReference>
<gene>
    <name evidence="11" type="ORF">JCM16418_1039</name>
</gene>
<evidence type="ECO:0000256" key="7">
    <source>
        <dbReference type="PROSITE-ProRule" id="PRU01240"/>
    </source>
</evidence>
<feature type="active site" description="Charge relay system" evidence="7">
    <location>
        <position position="359"/>
    </location>
</feature>
<dbReference type="PANTHER" id="PTHR43806:SF11">
    <property type="entry name" value="CEREVISIN-RELATED"/>
    <property type="match status" value="1"/>
</dbReference>
<accession>W7YEW3</accession>
<evidence type="ECO:0000256" key="8">
    <source>
        <dbReference type="RuleBase" id="RU003355"/>
    </source>
</evidence>
<feature type="active site" description="Charge relay system" evidence="7">
    <location>
        <position position="546"/>
    </location>
</feature>
<keyword evidence="12" id="KW-1185">Reference proteome</keyword>
<evidence type="ECO:0000256" key="4">
    <source>
        <dbReference type="ARBA" id="ARBA00022670"/>
    </source>
</evidence>
<dbReference type="InterPro" id="IPR015500">
    <property type="entry name" value="Peptidase_S8_subtilisin-rel"/>
</dbReference>
<dbReference type="STRING" id="1236976.JCM16418_1039"/>
<dbReference type="Proteomes" id="UP000019364">
    <property type="component" value="Unassembled WGS sequence"/>
</dbReference>
<proteinExistence type="inferred from homology"/>
<dbReference type="AlphaFoldDB" id="W7YEW3"/>
<feature type="domain" description="Peptidase S8/S53" evidence="10">
    <location>
        <begin position="351"/>
        <end position="594"/>
    </location>
</feature>
<name>W7YEW3_9BACL</name>
<feature type="region of interest" description="Disordered" evidence="9">
    <location>
        <begin position="32"/>
        <end position="54"/>
    </location>
</feature>
<dbReference type="InterPro" id="IPR023828">
    <property type="entry name" value="Peptidase_S8_Ser-AS"/>
</dbReference>
<dbReference type="CDD" id="cd07484">
    <property type="entry name" value="Peptidases_S8_Thermitase_like"/>
    <property type="match status" value="1"/>
</dbReference>
<dbReference type="PANTHER" id="PTHR43806">
    <property type="entry name" value="PEPTIDASE S8"/>
    <property type="match status" value="1"/>
</dbReference>
<keyword evidence="3" id="KW-0964">Secreted</keyword>
<dbReference type="InterPro" id="IPR022398">
    <property type="entry name" value="Peptidase_S8_His-AS"/>
</dbReference>
<dbReference type="eggNOG" id="COG1404">
    <property type="taxonomic scope" value="Bacteria"/>
</dbReference>
<reference evidence="11 12" key="1">
    <citation type="journal article" date="2014" name="Genome Announc.">
        <title>Draft Genome Sequence of Paenibacillus pini JCM 16418T, Isolated from the Rhizosphere of Pine Tree.</title>
        <authorList>
            <person name="Yuki M."/>
            <person name="Oshima K."/>
            <person name="Suda W."/>
            <person name="Oshida Y."/>
            <person name="Kitamura K."/>
            <person name="Iida Y."/>
            <person name="Hattori M."/>
            <person name="Ohkuma M."/>
        </authorList>
    </citation>
    <scope>NUCLEOTIDE SEQUENCE [LARGE SCALE GENOMIC DNA]</scope>
    <source>
        <strain evidence="11 12">JCM 16418</strain>
    </source>
</reference>
<dbReference type="MEROPS" id="S08.004"/>
<keyword evidence="6 7" id="KW-0720">Serine protease</keyword>
<dbReference type="Gene3D" id="3.40.50.200">
    <property type="entry name" value="Peptidase S8/S53 domain"/>
    <property type="match status" value="1"/>
</dbReference>
<evidence type="ECO:0000256" key="9">
    <source>
        <dbReference type="SAM" id="MobiDB-lite"/>
    </source>
</evidence>
<comment type="similarity">
    <text evidence="2 7 8">Belongs to the peptidase S8 family.</text>
</comment>
<feature type="active site" description="Charge relay system" evidence="7">
    <location>
        <position position="392"/>
    </location>
</feature>
<dbReference type="InterPro" id="IPR000209">
    <property type="entry name" value="Peptidase_S8/S53_dom"/>
</dbReference>
<dbReference type="GO" id="GO:0006508">
    <property type="term" value="P:proteolysis"/>
    <property type="evidence" value="ECO:0007669"/>
    <property type="project" value="UniProtKB-KW"/>
</dbReference>
<evidence type="ECO:0000256" key="6">
    <source>
        <dbReference type="ARBA" id="ARBA00022825"/>
    </source>
</evidence>
<sequence>MMSRRKWAGLGILIGAFSVMLLLLIPRGDTNPQASQQVSPLNPKQEQQSKQRMMAQDIASTDKLTRVDTQQHLTTMLNSFQHANPVTIKKQVQELQKYHDHFSMLIWQDAETKQNLQFKMNNYSWNAEDQKQLNHYLNQSKIQMQNKHFYESPSFQMAGKQYFVMSEAASGNDKSVTVLINQKILNEVAKHQKKNLRMIPYPKEGKFRVESIHPDTLKELTVETGHDNENASHYYENEIVVHFRTEPSRQDMNTIMSDIKAVSSRKIGYTYIFRSGVMRYEELKTYFQKKWSPQYVEPHFLYLTNENADGMDSASNTTVPIVPNDLLFAKYQWNLPAIEASKGWNLSRGSKNIIVAIVDTGVDIDHPDLKGQLLEGYNVIDPGSDPMDDVGHGTHVAGIIGALVNNNEGVAGISWYNKILPVKALDKSGSGTTYSVAEGIIWATDHGAKVINLSLGNYADSEFLHDAIKYAYDRDVVIVAASGNDNTERPGYPAAYPEVLAVAATDQNYKRASFSNYGNYIDVAAPGTSIASTYPGNQYAALSGTSMASPHVTAMAALIRSKNPELTNKQVMDIMRSNTIDLGTKGHDSFYGYGQIDIYKALQAAGSSEAPLQFWPQHVQKQLNSVH</sequence>
<dbReference type="EMBL" id="BAVZ01000002">
    <property type="protein sequence ID" value="GAF07052.1"/>
    <property type="molecule type" value="Genomic_DNA"/>
</dbReference>
<evidence type="ECO:0000256" key="5">
    <source>
        <dbReference type="ARBA" id="ARBA00022801"/>
    </source>
</evidence>
<dbReference type="InterPro" id="IPR023827">
    <property type="entry name" value="Peptidase_S8_Asp-AS"/>
</dbReference>
<evidence type="ECO:0000259" key="10">
    <source>
        <dbReference type="Pfam" id="PF00082"/>
    </source>
</evidence>
<dbReference type="GO" id="GO:0004252">
    <property type="term" value="F:serine-type endopeptidase activity"/>
    <property type="evidence" value="ECO:0007669"/>
    <property type="project" value="UniProtKB-UniRule"/>
</dbReference>
<dbReference type="Pfam" id="PF00082">
    <property type="entry name" value="Peptidase_S8"/>
    <property type="match status" value="1"/>
</dbReference>
<keyword evidence="5 7" id="KW-0378">Hydrolase</keyword>
<dbReference type="SUPFAM" id="SSF52743">
    <property type="entry name" value="Subtilisin-like"/>
    <property type="match status" value="1"/>
</dbReference>
<evidence type="ECO:0000313" key="12">
    <source>
        <dbReference type="Proteomes" id="UP000019364"/>
    </source>
</evidence>
<organism evidence="11 12">
    <name type="scientific">Paenibacillus pini JCM 16418</name>
    <dbReference type="NCBI Taxonomy" id="1236976"/>
    <lineage>
        <taxon>Bacteria</taxon>
        <taxon>Bacillati</taxon>
        <taxon>Bacillota</taxon>
        <taxon>Bacilli</taxon>
        <taxon>Bacillales</taxon>
        <taxon>Paenibacillaceae</taxon>
        <taxon>Paenibacillus</taxon>
    </lineage>
</organism>
<dbReference type="InterPro" id="IPR036852">
    <property type="entry name" value="Peptidase_S8/S53_dom_sf"/>
</dbReference>
<keyword evidence="4 7" id="KW-0645">Protease</keyword>
<dbReference type="GO" id="GO:0005576">
    <property type="term" value="C:extracellular region"/>
    <property type="evidence" value="ECO:0007669"/>
    <property type="project" value="UniProtKB-SubCell"/>
</dbReference>
<dbReference type="InterPro" id="IPR034084">
    <property type="entry name" value="Thermitase-like_dom"/>
</dbReference>
<dbReference type="PROSITE" id="PS51892">
    <property type="entry name" value="SUBTILASE"/>
    <property type="match status" value="1"/>
</dbReference>
<dbReference type="PROSITE" id="PS00136">
    <property type="entry name" value="SUBTILASE_ASP"/>
    <property type="match status" value="1"/>
</dbReference>
<dbReference type="InterPro" id="IPR050131">
    <property type="entry name" value="Peptidase_S8_subtilisin-like"/>
</dbReference>
<evidence type="ECO:0000256" key="3">
    <source>
        <dbReference type="ARBA" id="ARBA00022525"/>
    </source>
</evidence>
<comment type="subcellular location">
    <subcellularLocation>
        <location evidence="1">Secreted</location>
    </subcellularLocation>
</comment>
<feature type="compositionally biased region" description="Polar residues" evidence="9">
    <location>
        <begin position="32"/>
        <end position="51"/>
    </location>
</feature>
<comment type="caution">
    <text evidence="11">The sequence shown here is derived from an EMBL/GenBank/DDBJ whole genome shotgun (WGS) entry which is preliminary data.</text>
</comment>
<dbReference type="PRINTS" id="PR00723">
    <property type="entry name" value="SUBTILISIN"/>
</dbReference>